<protein>
    <submittedName>
        <fullName evidence="2">Conditioned medium-induced protein 4</fullName>
    </submittedName>
</protein>
<dbReference type="EMBL" id="JBHSWU010001202">
    <property type="protein sequence ID" value="MFC6726545.1"/>
    <property type="molecule type" value="Genomic_DNA"/>
</dbReference>
<evidence type="ECO:0000256" key="1">
    <source>
        <dbReference type="SAM" id="MobiDB-lite"/>
    </source>
</evidence>
<feature type="region of interest" description="Disordered" evidence="1">
    <location>
        <begin position="1"/>
        <end position="38"/>
    </location>
</feature>
<name>A0ABD5S4E4_9EURY</name>
<feature type="compositionally biased region" description="Basic and acidic residues" evidence="1">
    <location>
        <begin position="26"/>
        <end position="38"/>
    </location>
</feature>
<reference evidence="2 3" key="1">
    <citation type="journal article" date="2019" name="Int. J. Syst. Evol. Microbiol.">
        <title>The Global Catalogue of Microorganisms (GCM) 10K type strain sequencing project: providing services to taxonomists for standard genome sequencing and annotation.</title>
        <authorList>
            <consortium name="The Broad Institute Genomics Platform"/>
            <consortium name="The Broad Institute Genome Sequencing Center for Infectious Disease"/>
            <person name="Wu L."/>
            <person name="Ma J."/>
        </authorList>
    </citation>
    <scope>NUCLEOTIDE SEQUENCE [LARGE SCALE GENOMIC DNA]</scope>
    <source>
        <strain evidence="2 3">NBRC 111368</strain>
    </source>
</reference>
<evidence type="ECO:0000313" key="2">
    <source>
        <dbReference type="EMBL" id="MFC6726545.1"/>
    </source>
</evidence>
<sequence>MDEKTEELRDIFVETTGSDTVTEGQEEARGSLTDERSADERVAELVETMREEYAFVSGLDDDGYEAVVRRYHDGEDDAAIADALGVDPKTVFEARTDLHLVDDGDRD</sequence>
<feature type="non-terminal residue" evidence="2">
    <location>
        <position position="107"/>
    </location>
</feature>
<evidence type="ECO:0000313" key="3">
    <source>
        <dbReference type="Proteomes" id="UP001596328"/>
    </source>
</evidence>
<dbReference type="AlphaFoldDB" id="A0ABD5S4E4"/>
<proteinExistence type="predicted"/>
<accession>A0ABD5S4E4</accession>
<dbReference type="Proteomes" id="UP001596328">
    <property type="component" value="Unassembled WGS sequence"/>
</dbReference>
<keyword evidence="3" id="KW-1185">Reference proteome</keyword>
<gene>
    <name evidence="2" type="ORF">ACFQE1_19690</name>
</gene>
<comment type="caution">
    <text evidence="2">The sequence shown here is derived from an EMBL/GenBank/DDBJ whole genome shotgun (WGS) entry which is preliminary data.</text>
</comment>
<organism evidence="2 3">
    <name type="scientific">Halobium palmae</name>
    <dbReference type="NCBI Taxonomy" id="1776492"/>
    <lineage>
        <taxon>Archaea</taxon>
        <taxon>Methanobacteriati</taxon>
        <taxon>Methanobacteriota</taxon>
        <taxon>Stenosarchaea group</taxon>
        <taxon>Halobacteria</taxon>
        <taxon>Halobacteriales</taxon>
        <taxon>Haloferacaceae</taxon>
        <taxon>Halobium</taxon>
    </lineage>
</organism>
<feature type="compositionally biased region" description="Basic and acidic residues" evidence="1">
    <location>
        <begin position="1"/>
        <end position="12"/>
    </location>
</feature>